<name>A0A9D4HM26_DREPO</name>
<dbReference type="EMBL" id="JAIWYP010000012">
    <property type="protein sequence ID" value="KAH3725517.1"/>
    <property type="molecule type" value="Genomic_DNA"/>
</dbReference>
<sequence>MREKATEAVVFLSSPLDRMSTRCTAAPVCWFTKGYSLDCSTMRNVAEYVRNEFAKKCIHIPAISFDGLWHNISVRDATNRPLTN</sequence>
<proteinExistence type="predicted"/>
<accession>A0A9D4HM26</accession>
<organism evidence="1 2">
    <name type="scientific">Dreissena polymorpha</name>
    <name type="common">Zebra mussel</name>
    <name type="synonym">Mytilus polymorpha</name>
    <dbReference type="NCBI Taxonomy" id="45954"/>
    <lineage>
        <taxon>Eukaryota</taxon>
        <taxon>Metazoa</taxon>
        <taxon>Spiralia</taxon>
        <taxon>Lophotrochozoa</taxon>
        <taxon>Mollusca</taxon>
        <taxon>Bivalvia</taxon>
        <taxon>Autobranchia</taxon>
        <taxon>Heteroconchia</taxon>
        <taxon>Euheterodonta</taxon>
        <taxon>Imparidentia</taxon>
        <taxon>Neoheterodontei</taxon>
        <taxon>Myida</taxon>
        <taxon>Dreissenoidea</taxon>
        <taxon>Dreissenidae</taxon>
        <taxon>Dreissena</taxon>
    </lineage>
</organism>
<dbReference type="Proteomes" id="UP000828390">
    <property type="component" value="Unassembled WGS sequence"/>
</dbReference>
<evidence type="ECO:0000313" key="1">
    <source>
        <dbReference type="EMBL" id="KAH3725517.1"/>
    </source>
</evidence>
<reference evidence="1" key="2">
    <citation type="submission" date="2020-11" db="EMBL/GenBank/DDBJ databases">
        <authorList>
            <person name="McCartney M.A."/>
            <person name="Auch B."/>
            <person name="Kono T."/>
            <person name="Mallez S."/>
            <person name="Becker A."/>
            <person name="Gohl D.M."/>
            <person name="Silverstein K.A.T."/>
            <person name="Koren S."/>
            <person name="Bechman K.B."/>
            <person name="Herman A."/>
            <person name="Abrahante J.E."/>
            <person name="Garbe J."/>
        </authorList>
    </citation>
    <scope>NUCLEOTIDE SEQUENCE</scope>
    <source>
        <strain evidence="1">Duluth1</strain>
        <tissue evidence="1">Whole animal</tissue>
    </source>
</reference>
<keyword evidence="2" id="KW-1185">Reference proteome</keyword>
<gene>
    <name evidence="1" type="ORF">DPMN_051361</name>
</gene>
<evidence type="ECO:0000313" key="2">
    <source>
        <dbReference type="Proteomes" id="UP000828390"/>
    </source>
</evidence>
<comment type="caution">
    <text evidence="1">The sequence shown here is derived from an EMBL/GenBank/DDBJ whole genome shotgun (WGS) entry which is preliminary data.</text>
</comment>
<reference evidence="1" key="1">
    <citation type="journal article" date="2019" name="bioRxiv">
        <title>The Genome of the Zebra Mussel, Dreissena polymorpha: A Resource for Invasive Species Research.</title>
        <authorList>
            <person name="McCartney M.A."/>
            <person name="Auch B."/>
            <person name="Kono T."/>
            <person name="Mallez S."/>
            <person name="Zhang Y."/>
            <person name="Obille A."/>
            <person name="Becker A."/>
            <person name="Abrahante J.E."/>
            <person name="Garbe J."/>
            <person name="Badalamenti J.P."/>
            <person name="Herman A."/>
            <person name="Mangelson H."/>
            <person name="Liachko I."/>
            <person name="Sullivan S."/>
            <person name="Sone E.D."/>
            <person name="Koren S."/>
            <person name="Silverstein K.A.T."/>
            <person name="Beckman K.B."/>
            <person name="Gohl D.M."/>
        </authorList>
    </citation>
    <scope>NUCLEOTIDE SEQUENCE</scope>
    <source>
        <strain evidence="1">Duluth1</strain>
        <tissue evidence="1">Whole animal</tissue>
    </source>
</reference>
<dbReference type="AlphaFoldDB" id="A0A9D4HM26"/>
<protein>
    <submittedName>
        <fullName evidence="1">Uncharacterized protein</fullName>
    </submittedName>
</protein>